<dbReference type="GO" id="GO:0075523">
    <property type="term" value="P:viral translational frameshifting"/>
    <property type="evidence" value="ECO:0007669"/>
    <property type="project" value="UniProtKB-KW"/>
</dbReference>
<evidence type="ECO:0000256" key="3">
    <source>
        <dbReference type="ARBA" id="ARBA00022679"/>
    </source>
</evidence>
<dbReference type="InterPro" id="IPR043502">
    <property type="entry name" value="DNA/RNA_pol_sf"/>
</dbReference>
<keyword evidence="5 8" id="KW-0547">Nucleotide-binding</keyword>
<accession>A0A0U3J4G7</accession>
<evidence type="ECO:0000256" key="7">
    <source>
        <dbReference type="ARBA" id="ARBA00022953"/>
    </source>
</evidence>
<dbReference type="Pfam" id="PF08467">
    <property type="entry name" value="Luteo_P1-P2"/>
    <property type="match status" value="1"/>
</dbReference>
<dbReference type="InterPro" id="IPR043128">
    <property type="entry name" value="Rev_trsase/Diguanyl_cyclase"/>
</dbReference>
<organism evidence="11">
    <name type="scientific">Barley yellow dwarf virus (isolate PAV)</name>
    <name type="common">BYDV</name>
    <dbReference type="NCBI Taxonomy" id="2169986"/>
    <lineage>
        <taxon>Viruses</taxon>
        <taxon>Riboviria</taxon>
        <taxon>Orthornavirae</taxon>
        <taxon>Kitrinoviricota</taxon>
        <taxon>Tolucaviricetes</taxon>
        <taxon>Tolivirales</taxon>
        <taxon>Tombusviridae</taxon>
        <taxon>Regressovirinae</taxon>
        <taxon>Luteovirus</taxon>
        <taxon>Luteovirus pavhordei</taxon>
    </lineage>
</organism>
<evidence type="ECO:0000256" key="5">
    <source>
        <dbReference type="ARBA" id="ARBA00022741"/>
    </source>
</evidence>
<evidence type="ECO:0000259" key="10">
    <source>
        <dbReference type="PROSITE" id="PS50507"/>
    </source>
</evidence>
<organismHost>
    <name type="scientific">Secale cereale</name>
    <name type="common">Rye</name>
    <dbReference type="NCBI Taxonomy" id="4550"/>
</organismHost>
<dbReference type="GO" id="GO:0003723">
    <property type="term" value="F:RNA binding"/>
    <property type="evidence" value="ECO:0007669"/>
    <property type="project" value="InterPro"/>
</dbReference>
<proteinExistence type="predicted"/>
<protein>
    <recommendedName>
        <fullName evidence="1 8">RNA-directed RNA polymerase</fullName>
        <ecNumber evidence="1 8">2.7.7.48</ecNumber>
    </recommendedName>
</protein>
<dbReference type="GO" id="GO:0039694">
    <property type="term" value="P:viral RNA genome replication"/>
    <property type="evidence" value="ECO:0007669"/>
    <property type="project" value="InterPro"/>
</dbReference>
<comment type="catalytic activity">
    <reaction evidence="8">
        <text>RNA(n) + a ribonucleoside 5'-triphosphate = RNA(n+1) + diphosphate</text>
        <dbReference type="Rhea" id="RHEA:21248"/>
        <dbReference type="Rhea" id="RHEA-COMP:14527"/>
        <dbReference type="Rhea" id="RHEA-COMP:17342"/>
        <dbReference type="ChEBI" id="CHEBI:33019"/>
        <dbReference type="ChEBI" id="CHEBI:61557"/>
        <dbReference type="ChEBI" id="CHEBI:140395"/>
        <dbReference type="EC" id="2.7.7.48"/>
    </reaction>
</comment>
<evidence type="ECO:0000256" key="1">
    <source>
        <dbReference type="ARBA" id="ARBA00012494"/>
    </source>
</evidence>
<dbReference type="PROSITE" id="PS50507">
    <property type="entry name" value="RDRP_SSRNA_POS"/>
    <property type="match status" value="1"/>
</dbReference>
<keyword evidence="2 8" id="KW-0696">RNA-directed RNA polymerase</keyword>
<organismHost>
    <name type="scientific">Lolium multiflorum</name>
    <name type="common">Italian ryegrass</name>
    <name type="synonym">Lolium perenne subsp. multiflorum</name>
    <dbReference type="NCBI Taxonomy" id="4521"/>
</organismHost>
<feature type="coiled-coil region" evidence="9">
    <location>
        <begin position="118"/>
        <end position="145"/>
    </location>
</feature>
<dbReference type="GO" id="GO:0000166">
    <property type="term" value="F:nucleotide binding"/>
    <property type="evidence" value="ECO:0007669"/>
    <property type="project" value="UniProtKB-KW"/>
</dbReference>
<keyword evidence="7 8" id="KW-0693">Viral RNA replication</keyword>
<organismHost>
    <name type="scientific">Oryza sativa</name>
    <name type="common">Rice</name>
    <dbReference type="NCBI Taxonomy" id="4530"/>
</organismHost>
<dbReference type="InterPro" id="IPR013674">
    <property type="entry name" value="Luteo_Rpol_P1-P2"/>
</dbReference>
<evidence type="ECO:0000313" key="11">
    <source>
        <dbReference type="EMBL" id="ALV82524.1"/>
    </source>
</evidence>
<dbReference type="EC" id="2.7.7.48" evidence="1 8"/>
<keyword evidence="3 8" id="KW-0808">Transferase</keyword>
<evidence type="ECO:0000256" key="4">
    <source>
        <dbReference type="ARBA" id="ARBA00022695"/>
    </source>
</evidence>
<organismHost>
    <name type="scientific">Triticum aestivum</name>
    <name type="common">Wheat</name>
    <dbReference type="NCBI Taxonomy" id="4565"/>
</organismHost>
<organismHost>
    <name type="scientific">Avena byzantina</name>
    <dbReference type="NCBI Taxonomy" id="146531"/>
</organismHost>
<organismHost>
    <name type="scientific">Hordeum vulgare</name>
    <name type="common">Barley</name>
    <dbReference type="NCBI Taxonomy" id="4513"/>
</organismHost>
<evidence type="ECO:0000256" key="8">
    <source>
        <dbReference type="RuleBase" id="RU363062"/>
    </source>
</evidence>
<dbReference type="Gene3D" id="3.30.70.270">
    <property type="match status" value="1"/>
</dbReference>
<dbReference type="SUPFAM" id="SSF56672">
    <property type="entry name" value="DNA/RNA polymerases"/>
    <property type="match status" value="1"/>
</dbReference>
<reference evidence="11" key="1">
    <citation type="submission" date="2015-07" db="EMBL/GenBank/DDBJ databases">
        <authorList>
            <person name="Cajimat M.N.B."/>
            <person name="Milazzo M.L."/>
            <person name="Fulhorst C.F."/>
        </authorList>
    </citation>
    <scope>NUCLEOTIDE SEQUENCE</scope>
    <source>
        <strain evidence="11">Pr161</strain>
    </source>
</reference>
<organismHost>
    <name type="scientific">Avena sativa</name>
    <name type="common">Oat</name>
    <dbReference type="NCBI Taxonomy" id="4498"/>
</organismHost>
<name>A0A0U3J4G7_BYDVP</name>
<dbReference type="InterPro" id="IPR002166">
    <property type="entry name" value="RNA_pol_HCV"/>
</dbReference>
<evidence type="ECO:0000256" key="2">
    <source>
        <dbReference type="ARBA" id="ARBA00022484"/>
    </source>
</evidence>
<dbReference type="InterPro" id="IPR007094">
    <property type="entry name" value="RNA-dir_pol_PSvirus"/>
</dbReference>
<keyword evidence="4 8" id="KW-0548">Nucleotidyltransferase</keyword>
<dbReference type="EMBL" id="KT252977">
    <property type="protein sequence ID" value="ALV82524.1"/>
    <property type="molecule type" value="Genomic_RNA"/>
</dbReference>
<evidence type="ECO:0000256" key="6">
    <source>
        <dbReference type="ARBA" id="ARBA00022758"/>
    </source>
</evidence>
<evidence type="ECO:0000256" key="9">
    <source>
        <dbReference type="SAM" id="Coils"/>
    </source>
</evidence>
<keyword evidence="6" id="KW-0688">Ribosomal frameshifting</keyword>
<dbReference type="CDD" id="cd23233">
    <property type="entry name" value="Luteovirus_RdRp"/>
    <property type="match status" value="1"/>
</dbReference>
<dbReference type="GO" id="GO:0003968">
    <property type="term" value="F:RNA-directed RNA polymerase activity"/>
    <property type="evidence" value="ECO:0007669"/>
    <property type="project" value="UniProtKB-KW"/>
</dbReference>
<sequence length="867" mass="98761">MFFEILIGASAKAVKDFISHCYSRLKSIYYSFKRWLMEISGQFKAHDAFVNMCFGHMADIEDFEAELAEEFAEREDEVEEARSLLKLLVAQKSKTGVTEAWTDFFTKSRGGVYAPLSCEPTRQELEVKSEELERLLEEQHQFEVRAAKKYIKEKGRGFINCWNDLRSRLRLVKDVKDEAKDNARAAAKIGAEMFAPVDVQDLYSFTEVKKVETGLMKEVVKEKNGEEEKHLEPIMEEVRSIKDTAEARDAASTWITETVKLKNSTLNADELSLATIARYVENVGDKFKLDIASKTYLKQVASMSVPIPTNKDIKLKMVLQSPEARARRERMDVLDSVGFLEGLCTASGFESPFPILGLPEIAVTDGARLRKVSSSIRYLSQTHLGLVYKAPNASLHNALVAVERRVFTVGKGDKAIYPPRSEHDIFTDTMDYFQKSIIEEVGYCRTYPAQLLANSYSAGKRAMYHKAIASLKTVPYHQKDANVQAFLKKEKHWMTKDIAPRLICPRSKRYNIILGTRLKFNEKKIMHAIDSVFGSPTVLSGYDNFKQGRIIAKKWQKFAYPVAIGVDASRFDQHVSEQALKWEHGIYNGIFGDSELALALEHQITNNIKMFVEDKMLRFKVRGHRMSGDINTSMGNKLIMCGMMHAYFKKLGVEAELCNNGDDCVIITDRANEKLFDGMYDHFLQYGFNMVTEKPVYELEQLEFCQSKPVSINGKYRMVRRPDSIGKDSTTLLSMLNQSDVKSYMSAVAQCGLVLNAGVPILESFYKCLYRSSGYKKVSEEFIKNVISYGTDERLQGRRTYDETPITNHSRMSYWESFGVDPKIQQIVERYYDGLTVSAQLQSVKVTTPHLQSILLSIPENHSQNEY</sequence>
<organismHost>
    <name type="scientific">Lolium perenne</name>
    <name type="common">Perennial ryegrass</name>
    <dbReference type="NCBI Taxonomy" id="4522"/>
</organismHost>
<keyword evidence="9" id="KW-0175">Coiled coil</keyword>
<dbReference type="Pfam" id="PF00998">
    <property type="entry name" value="RdRP_3"/>
    <property type="match status" value="1"/>
</dbReference>
<organismHost>
    <name type="scientific">Zea mays</name>
    <name type="common">Maize</name>
    <dbReference type="NCBI Taxonomy" id="4577"/>
</organismHost>
<feature type="domain" description="RdRp catalytic" evidence="10">
    <location>
        <begin position="561"/>
        <end position="676"/>
    </location>
</feature>